<feature type="domain" description="SET" evidence="2">
    <location>
        <begin position="4"/>
        <end position="153"/>
    </location>
</feature>
<organism evidence="3 4">
    <name type="scientific">Apiospora aurea</name>
    <dbReference type="NCBI Taxonomy" id="335848"/>
    <lineage>
        <taxon>Eukaryota</taxon>
        <taxon>Fungi</taxon>
        <taxon>Dikarya</taxon>
        <taxon>Ascomycota</taxon>
        <taxon>Pezizomycotina</taxon>
        <taxon>Sordariomycetes</taxon>
        <taxon>Xylariomycetidae</taxon>
        <taxon>Amphisphaeriales</taxon>
        <taxon>Apiosporaceae</taxon>
        <taxon>Apiospora</taxon>
    </lineage>
</organism>
<evidence type="ECO:0000313" key="4">
    <source>
        <dbReference type="Proteomes" id="UP001391051"/>
    </source>
</evidence>
<dbReference type="InterPro" id="IPR050869">
    <property type="entry name" value="H3K4_H4K5_MeTrfase"/>
</dbReference>
<accession>A0ABR1Q1Z7</accession>
<gene>
    <name evidence="3" type="ORF">PG986_010354</name>
</gene>
<dbReference type="CDD" id="cd20071">
    <property type="entry name" value="SET_SMYD"/>
    <property type="match status" value="1"/>
</dbReference>
<dbReference type="PROSITE" id="PS50280">
    <property type="entry name" value="SET"/>
    <property type="match status" value="1"/>
</dbReference>
<sequence length="370" mass="42356">MANAQLEYKETWDLKGRGIFTRVEIPAGTVVLREHLTPQQKNEYMSLYAVKREADDDAAMLDYFRNVYAKADGSKLSELEAQGYARVFVIMWANQMGFHDENGVKHQGVFLRASRFNHKCAPNLIFNIKTSGEIALRARHRIPEGAELTISYIRLGALRAERKQQLLRGFGFECLCDLCDLEDRRDGANMYEERLALLRLHDAGETIRMYRENEFNQRSMTECGRLVTRCQVRWEQYIHLLWINYGFYELLNISDLWARIWQLVPDNTDANNARAVYAYSQWRKSITRACNLGRIVMDADDWHLVDARRAAASATPMIVEARTPAPEDPAARETAVTPDGRFLRSGARSVSPTGSQPMVDTQPPGWKTVG</sequence>
<dbReference type="SMART" id="SM00317">
    <property type="entry name" value="SET"/>
    <property type="match status" value="1"/>
</dbReference>
<dbReference type="EMBL" id="JAQQWE010000007">
    <property type="protein sequence ID" value="KAK7946033.1"/>
    <property type="molecule type" value="Genomic_DNA"/>
</dbReference>
<dbReference type="PANTHER" id="PTHR12197">
    <property type="entry name" value="HISTONE-LYSINE N-METHYLTRANSFERASE SMYD"/>
    <property type="match status" value="1"/>
</dbReference>
<protein>
    <submittedName>
        <fullName evidence="3">SET domain-containing protein</fullName>
    </submittedName>
</protein>
<comment type="caution">
    <text evidence="3">The sequence shown here is derived from an EMBL/GenBank/DDBJ whole genome shotgun (WGS) entry which is preliminary data.</text>
</comment>
<name>A0ABR1Q1Z7_9PEZI</name>
<dbReference type="SUPFAM" id="SSF82199">
    <property type="entry name" value="SET domain"/>
    <property type="match status" value="1"/>
</dbReference>
<feature type="region of interest" description="Disordered" evidence="1">
    <location>
        <begin position="322"/>
        <end position="370"/>
    </location>
</feature>
<dbReference type="Pfam" id="PF00856">
    <property type="entry name" value="SET"/>
    <property type="match status" value="1"/>
</dbReference>
<dbReference type="RefSeq" id="XP_066696067.1">
    <property type="nucleotide sequence ID" value="XM_066846576.1"/>
</dbReference>
<reference evidence="3 4" key="1">
    <citation type="submission" date="2023-01" db="EMBL/GenBank/DDBJ databases">
        <title>Analysis of 21 Apiospora genomes using comparative genomics revels a genus with tremendous synthesis potential of carbohydrate active enzymes and secondary metabolites.</title>
        <authorList>
            <person name="Sorensen T."/>
        </authorList>
    </citation>
    <scope>NUCLEOTIDE SEQUENCE [LARGE SCALE GENOMIC DNA]</scope>
    <source>
        <strain evidence="3 4">CBS 24483</strain>
    </source>
</reference>
<dbReference type="Proteomes" id="UP001391051">
    <property type="component" value="Unassembled WGS sequence"/>
</dbReference>
<dbReference type="PANTHER" id="PTHR12197:SF292">
    <property type="entry name" value="SET DOMAIN-CONTAINING PROTEIN"/>
    <property type="match status" value="1"/>
</dbReference>
<feature type="compositionally biased region" description="Polar residues" evidence="1">
    <location>
        <begin position="348"/>
        <end position="359"/>
    </location>
</feature>
<dbReference type="InterPro" id="IPR001214">
    <property type="entry name" value="SET_dom"/>
</dbReference>
<dbReference type="Gene3D" id="2.170.270.10">
    <property type="entry name" value="SET domain"/>
    <property type="match status" value="1"/>
</dbReference>
<evidence type="ECO:0000256" key="1">
    <source>
        <dbReference type="SAM" id="MobiDB-lite"/>
    </source>
</evidence>
<dbReference type="InterPro" id="IPR046341">
    <property type="entry name" value="SET_dom_sf"/>
</dbReference>
<evidence type="ECO:0000259" key="2">
    <source>
        <dbReference type="PROSITE" id="PS50280"/>
    </source>
</evidence>
<evidence type="ECO:0000313" key="3">
    <source>
        <dbReference type="EMBL" id="KAK7946033.1"/>
    </source>
</evidence>
<keyword evidence="4" id="KW-1185">Reference proteome</keyword>
<dbReference type="GeneID" id="92079638"/>
<proteinExistence type="predicted"/>